<name>A0A1F6YL68_9BACT</name>
<protein>
    <submittedName>
        <fullName evidence="2">Uncharacterized protein</fullName>
    </submittedName>
</protein>
<accession>A0A1F6YL68</accession>
<evidence type="ECO:0000313" key="3">
    <source>
        <dbReference type="Proteomes" id="UP000178138"/>
    </source>
</evidence>
<dbReference type="EMBL" id="MFVZ01000018">
    <property type="protein sequence ID" value="OGJ07123.1"/>
    <property type="molecule type" value="Genomic_DNA"/>
</dbReference>
<gene>
    <name evidence="2" type="ORF">A2225_02460</name>
</gene>
<organism evidence="2 3">
    <name type="scientific">Candidatus Nomurabacteria bacterium RIFOXYA2_FULL_42_12</name>
    <dbReference type="NCBI Taxonomy" id="1801801"/>
    <lineage>
        <taxon>Bacteria</taxon>
        <taxon>Candidatus Nomuraibacteriota</taxon>
    </lineage>
</organism>
<feature type="region of interest" description="Disordered" evidence="1">
    <location>
        <begin position="27"/>
        <end position="61"/>
    </location>
</feature>
<reference evidence="2 3" key="1">
    <citation type="journal article" date="2016" name="Nat. Commun.">
        <title>Thousands of microbial genomes shed light on interconnected biogeochemical processes in an aquifer system.</title>
        <authorList>
            <person name="Anantharaman K."/>
            <person name="Brown C.T."/>
            <person name="Hug L.A."/>
            <person name="Sharon I."/>
            <person name="Castelle C.J."/>
            <person name="Probst A.J."/>
            <person name="Thomas B.C."/>
            <person name="Singh A."/>
            <person name="Wilkins M.J."/>
            <person name="Karaoz U."/>
            <person name="Brodie E.L."/>
            <person name="Williams K.H."/>
            <person name="Hubbard S.S."/>
            <person name="Banfield J.F."/>
        </authorList>
    </citation>
    <scope>NUCLEOTIDE SEQUENCE [LARGE SCALE GENOMIC DNA]</scope>
</reference>
<comment type="caution">
    <text evidence="2">The sequence shown here is derived from an EMBL/GenBank/DDBJ whole genome shotgun (WGS) entry which is preliminary data.</text>
</comment>
<evidence type="ECO:0000313" key="2">
    <source>
        <dbReference type="EMBL" id="OGJ07123.1"/>
    </source>
</evidence>
<feature type="compositionally biased region" description="Basic residues" evidence="1">
    <location>
        <begin position="43"/>
        <end position="61"/>
    </location>
</feature>
<evidence type="ECO:0000256" key="1">
    <source>
        <dbReference type="SAM" id="MobiDB-lite"/>
    </source>
</evidence>
<dbReference type="AlphaFoldDB" id="A0A1F6YL68"/>
<proteinExistence type="predicted"/>
<sequence length="74" mass="8567">MKSPPKNHFAQARARRKVRGEFRLARAEAKPRRTARILGGQNPKKKKCPFHFRKNPLPRKSKKQGTLFLFGVAE</sequence>
<dbReference type="Proteomes" id="UP000178138">
    <property type="component" value="Unassembled WGS sequence"/>
</dbReference>